<proteinExistence type="predicted"/>
<comment type="caution">
    <text evidence="1">The sequence shown here is derived from an EMBL/GenBank/DDBJ whole genome shotgun (WGS) entry which is preliminary data.</text>
</comment>
<gene>
    <name evidence="1" type="ORF">GCM10007047_32550</name>
</gene>
<sequence>MAWAMSPEEITATLDRPQGLVLKNRAPLSGKAMGIIDGKLIFRSQRGGGTLDYRYALGEIERLQFPGNEVAFASNELLGAGQDEEALPLMRALYEQRKDYLALLTIGEQAYFARYAELEFKLGDPYAGLGAGLSLLPAIQDPQLKRTVDDLVLLGYYRLPLKQNTRQLANDWIANHEPYGPSALGYYVLGRMEFDQDNYESALWRTLEPVALSSQFPMDYLDYCYALAIAACVELENETEEQSLRQEMAQRGIAWPNIDDLAAYQEPAANPLKTEPTKP</sequence>
<dbReference type="RefSeq" id="WP_189517235.1">
    <property type="nucleotide sequence ID" value="NZ_JBHLZG010000008.1"/>
</dbReference>
<organism evidence="1 2">
    <name type="scientific">Cerasicoccus arenae</name>
    <dbReference type="NCBI Taxonomy" id="424488"/>
    <lineage>
        <taxon>Bacteria</taxon>
        <taxon>Pseudomonadati</taxon>
        <taxon>Verrucomicrobiota</taxon>
        <taxon>Opitutia</taxon>
        <taxon>Puniceicoccales</taxon>
        <taxon>Cerasicoccaceae</taxon>
        <taxon>Cerasicoccus</taxon>
    </lineage>
</organism>
<name>A0A8J3DE03_9BACT</name>
<reference evidence="1" key="1">
    <citation type="journal article" date="2014" name="Int. J. Syst. Evol. Microbiol.">
        <title>Complete genome sequence of Corynebacterium casei LMG S-19264T (=DSM 44701T), isolated from a smear-ripened cheese.</title>
        <authorList>
            <consortium name="US DOE Joint Genome Institute (JGI-PGF)"/>
            <person name="Walter F."/>
            <person name="Albersmeier A."/>
            <person name="Kalinowski J."/>
            <person name="Ruckert C."/>
        </authorList>
    </citation>
    <scope>NUCLEOTIDE SEQUENCE</scope>
    <source>
        <strain evidence="1">KCTC 12870</strain>
    </source>
</reference>
<protein>
    <submittedName>
        <fullName evidence="1">Uncharacterized protein</fullName>
    </submittedName>
</protein>
<keyword evidence="2" id="KW-1185">Reference proteome</keyword>
<dbReference type="AlphaFoldDB" id="A0A8J3DE03"/>
<dbReference type="Proteomes" id="UP000642829">
    <property type="component" value="Unassembled WGS sequence"/>
</dbReference>
<evidence type="ECO:0000313" key="2">
    <source>
        <dbReference type="Proteomes" id="UP000642829"/>
    </source>
</evidence>
<dbReference type="EMBL" id="BMXG01000029">
    <property type="protein sequence ID" value="GHC12659.1"/>
    <property type="molecule type" value="Genomic_DNA"/>
</dbReference>
<accession>A0A8J3DE03</accession>
<reference evidence="1" key="2">
    <citation type="submission" date="2020-09" db="EMBL/GenBank/DDBJ databases">
        <authorList>
            <person name="Sun Q."/>
            <person name="Kim S."/>
        </authorList>
    </citation>
    <scope>NUCLEOTIDE SEQUENCE</scope>
    <source>
        <strain evidence="1">KCTC 12870</strain>
    </source>
</reference>
<evidence type="ECO:0000313" key="1">
    <source>
        <dbReference type="EMBL" id="GHC12659.1"/>
    </source>
</evidence>